<dbReference type="SUPFAM" id="SSF49493">
    <property type="entry name" value="HSP40/DnaJ peptide-binding domain"/>
    <property type="match status" value="2"/>
</dbReference>
<dbReference type="Gene3D" id="1.10.287.110">
    <property type="entry name" value="DnaJ domain"/>
    <property type="match status" value="1"/>
</dbReference>
<proteinExistence type="predicted"/>
<dbReference type="RefSeq" id="WP_071065418.1">
    <property type="nucleotide sequence ID" value="NZ_MAXA01000233.1"/>
</dbReference>
<dbReference type="Gene3D" id="2.60.260.20">
    <property type="entry name" value="Urease metallochaperone UreE, N-terminal domain"/>
    <property type="match status" value="2"/>
</dbReference>
<sequence length="352" mass="37267">MSAGTTGRASPDFYELLGVPRDADTDAIQRAYRKLARRYHPDINSDPSAEERFKDLSEAYDVLSDPDTRARYDRFGRDFRRVPEGAERWADAPRGGFGPGAGPGAGAGGTAGRGGGFGFEGFQGFDFEDLFGGVRGFARRRGRVGPVPGADQEAEIEILLAEAYRGARRRITLPGPRGLREVDVAVPAGVRDGQRLRLAGQGGRGRDGGSPGDLYLVVRLAPDPRFRVEGRDVHTDLPLAPWEAALGTAAGLDTPAGERVTVTVPPATSSGRRLRLRGRGLPAPGRDAARDAAREATGGSAGAAGGGGGPGGAAGDLYAHVRIMMPPDPAERETELFRELARVSSFNPRERS</sequence>
<evidence type="ECO:0000259" key="3">
    <source>
        <dbReference type="PROSITE" id="PS50076"/>
    </source>
</evidence>
<dbReference type="Pfam" id="PF01556">
    <property type="entry name" value="DnaJ_C"/>
    <property type="match status" value="1"/>
</dbReference>
<dbReference type="InterPro" id="IPR008971">
    <property type="entry name" value="HSP40/DnaJ_pept-bd"/>
</dbReference>
<keyword evidence="5" id="KW-1185">Reference proteome</keyword>
<dbReference type="GO" id="GO:0005737">
    <property type="term" value="C:cytoplasm"/>
    <property type="evidence" value="ECO:0007669"/>
    <property type="project" value="TreeGrafter"/>
</dbReference>
<keyword evidence="1" id="KW-0143">Chaperone</keyword>
<dbReference type="AlphaFoldDB" id="A0A1S1PUG0"/>
<dbReference type="PANTHER" id="PTHR43096:SF52">
    <property type="entry name" value="DNAJ HOMOLOG 1, MITOCHONDRIAL-RELATED"/>
    <property type="match status" value="1"/>
</dbReference>
<feature type="compositionally biased region" description="Gly residues" evidence="2">
    <location>
        <begin position="95"/>
        <end position="112"/>
    </location>
</feature>
<feature type="domain" description="J" evidence="3">
    <location>
        <begin position="12"/>
        <end position="76"/>
    </location>
</feature>
<dbReference type="PROSITE" id="PS50076">
    <property type="entry name" value="DNAJ_2"/>
    <property type="match status" value="1"/>
</dbReference>
<gene>
    <name evidence="4" type="ORF">BBK14_22825</name>
</gene>
<dbReference type="InterPro" id="IPR036869">
    <property type="entry name" value="J_dom_sf"/>
</dbReference>
<dbReference type="CDD" id="cd06257">
    <property type="entry name" value="DnaJ"/>
    <property type="match status" value="1"/>
</dbReference>
<dbReference type="InterPro" id="IPR002939">
    <property type="entry name" value="DnaJ_C"/>
</dbReference>
<name>A0A1S1PUG0_9ACTN</name>
<dbReference type="GO" id="GO:0051082">
    <property type="term" value="F:unfolded protein binding"/>
    <property type="evidence" value="ECO:0007669"/>
    <property type="project" value="InterPro"/>
</dbReference>
<protein>
    <submittedName>
        <fullName evidence="4">Molecular chaperone DnaJ</fullName>
    </submittedName>
</protein>
<comment type="caution">
    <text evidence="4">The sequence shown here is derived from an EMBL/GenBank/DDBJ whole genome shotgun (WGS) entry which is preliminary data.</text>
</comment>
<dbReference type="PROSITE" id="PS00636">
    <property type="entry name" value="DNAJ_1"/>
    <property type="match status" value="1"/>
</dbReference>
<dbReference type="InterPro" id="IPR001623">
    <property type="entry name" value="DnaJ_domain"/>
</dbReference>
<reference evidence="5" key="1">
    <citation type="submission" date="2016-07" db="EMBL/GenBank/DDBJ databases">
        <title>Frankia sp. NRRL B-16219 Genome sequencing.</title>
        <authorList>
            <person name="Ghodhbane-Gtari F."/>
            <person name="Swanson E."/>
            <person name="Gueddou A."/>
            <person name="Louati M."/>
            <person name="Nouioui I."/>
            <person name="Hezbri K."/>
            <person name="Abebe-Akele F."/>
            <person name="Simpson S."/>
            <person name="Morris K."/>
            <person name="Thomas K."/>
            <person name="Gtari M."/>
            <person name="Tisa L.S."/>
        </authorList>
    </citation>
    <scope>NUCLEOTIDE SEQUENCE [LARGE SCALE GENOMIC DNA]</scope>
    <source>
        <strain evidence="5">NRRL B-16219</strain>
    </source>
</reference>
<evidence type="ECO:0000313" key="5">
    <source>
        <dbReference type="Proteomes" id="UP000179769"/>
    </source>
</evidence>
<dbReference type="Pfam" id="PF00226">
    <property type="entry name" value="DnaJ"/>
    <property type="match status" value="1"/>
</dbReference>
<evidence type="ECO:0000313" key="4">
    <source>
        <dbReference type="EMBL" id="OHV24881.1"/>
    </source>
</evidence>
<dbReference type="Proteomes" id="UP000179769">
    <property type="component" value="Unassembled WGS sequence"/>
</dbReference>
<dbReference type="InterPro" id="IPR018253">
    <property type="entry name" value="DnaJ_domain_CS"/>
</dbReference>
<dbReference type="OrthoDB" id="9779889at2"/>
<accession>A0A1S1PUG0</accession>
<dbReference type="PANTHER" id="PTHR43096">
    <property type="entry name" value="DNAJ HOMOLOG 1, MITOCHONDRIAL-RELATED"/>
    <property type="match status" value="1"/>
</dbReference>
<dbReference type="GO" id="GO:0042026">
    <property type="term" value="P:protein refolding"/>
    <property type="evidence" value="ECO:0007669"/>
    <property type="project" value="TreeGrafter"/>
</dbReference>
<evidence type="ECO:0000256" key="2">
    <source>
        <dbReference type="SAM" id="MobiDB-lite"/>
    </source>
</evidence>
<dbReference type="SMART" id="SM00271">
    <property type="entry name" value="DnaJ"/>
    <property type="match status" value="1"/>
</dbReference>
<organism evidence="4 5">
    <name type="scientific">Parafrankia soli</name>
    <dbReference type="NCBI Taxonomy" id="2599596"/>
    <lineage>
        <taxon>Bacteria</taxon>
        <taxon>Bacillati</taxon>
        <taxon>Actinomycetota</taxon>
        <taxon>Actinomycetes</taxon>
        <taxon>Frankiales</taxon>
        <taxon>Frankiaceae</taxon>
        <taxon>Parafrankia</taxon>
    </lineage>
</organism>
<dbReference type="EMBL" id="MAXA01000233">
    <property type="protein sequence ID" value="OHV24881.1"/>
    <property type="molecule type" value="Genomic_DNA"/>
</dbReference>
<dbReference type="CDD" id="cd10747">
    <property type="entry name" value="DnaJ_C"/>
    <property type="match status" value="1"/>
</dbReference>
<dbReference type="PRINTS" id="PR00625">
    <property type="entry name" value="JDOMAIN"/>
</dbReference>
<feature type="region of interest" description="Disordered" evidence="2">
    <location>
        <begin position="265"/>
        <end position="316"/>
    </location>
</feature>
<dbReference type="SUPFAM" id="SSF46565">
    <property type="entry name" value="Chaperone J-domain"/>
    <property type="match status" value="1"/>
</dbReference>
<evidence type="ECO:0000256" key="1">
    <source>
        <dbReference type="ARBA" id="ARBA00023186"/>
    </source>
</evidence>
<feature type="compositionally biased region" description="Gly residues" evidence="2">
    <location>
        <begin position="299"/>
        <end position="314"/>
    </location>
</feature>
<feature type="region of interest" description="Disordered" evidence="2">
    <location>
        <begin position="89"/>
        <end position="112"/>
    </location>
</feature>